<feature type="domain" description="PilZ" evidence="1">
    <location>
        <begin position="58"/>
        <end position="133"/>
    </location>
</feature>
<accession>A0A437GZZ9</accession>
<dbReference type="SUPFAM" id="SSF141371">
    <property type="entry name" value="PilZ domain-like"/>
    <property type="match status" value="1"/>
</dbReference>
<keyword evidence="3" id="KW-1185">Reference proteome</keyword>
<organism evidence="2 3">
    <name type="scientific">Croceicoccus ponticola</name>
    <dbReference type="NCBI Taxonomy" id="2217664"/>
    <lineage>
        <taxon>Bacteria</taxon>
        <taxon>Pseudomonadati</taxon>
        <taxon>Pseudomonadota</taxon>
        <taxon>Alphaproteobacteria</taxon>
        <taxon>Sphingomonadales</taxon>
        <taxon>Erythrobacteraceae</taxon>
        <taxon>Croceicoccus</taxon>
    </lineage>
</organism>
<dbReference type="RefSeq" id="WP_127611145.1">
    <property type="nucleotide sequence ID" value="NZ_RXOL01000001.1"/>
</dbReference>
<dbReference type="InterPro" id="IPR009875">
    <property type="entry name" value="PilZ_domain"/>
</dbReference>
<name>A0A437GZZ9_9SPHN</name>
<evidence type="ECO:0000259" key="1">
    <source>
        <dbReference type="Pfam" id="PF07238"/>
    </source>
</evidence>
<dbReference type="EMBL" id="RXOL01000001">
    <property type="protein sequence ID" value="RVQ68958.1"/>
    <property type="molecule type" value="Genomic_DNA"/>
</dbReference>
<dbReference type="GO" id="GO:0035438">
    <property type="term" value="F:cyclic-di-GMP binding"/>
    <property type="evidence" value="ECO:0007669"/>
    <property type="project" value="InterPro"/>
</dbReference>
<dbReference type="Proteomes" id="UP000283003">
    <property type="component" value="Unassembled WGS sequence"/>
</dbReference>
<protein>
    <submittedName>
        <fullName evidence="2">PilZ domain-containing protein</fullName>
    </submittedName>
</protein>
<proteinExistence type="predicted"/>
<evidence type="ECO:0000313" key="3">
    <source>
        <dbReference type="Proteomes" id="UP000283003"/>
    </source>
</evidence>
<dbReference type="OrthoDB" id="7432767at2"/>
<comment type="caution">
    <text evidence="2">The sequence shown here is derived from an EMBL/GenBank/DDBJ whole genome shotgun (WGS) entry which is preliminary data.</text>
</comment>
<sequence>MTKKAGILNLWNMRNMNAMRAPAEVGAPSHRPEPVIIFISISFLSGCAMLTSRRLKERKHERISSDYGVDCRSAGRTFKAVLSDVSIGGCMIEMPSQRLSMTDRICLKVDNGIRMSGIVVWHDGRYAGIRFDDFLHEAVVNFLGYSTKNLLPERGGPLDRFGRPLPRLRQSYRPASFVC</sequence>
<gene>
    <name evidence="2" type="ORF">EKN06_01710</name>
</gene>
<dbReference type="Gene3D" id="2.40.10.220">
    <property type="entry name" value="predicted glycosyltransferase like domains"/>
    <property type="match status" value="1"/>
</dbReference>
<dbReference type="Pfam" id="PF07238">
    <property type="entry name" value="PilZ"/>
    <property type="match status" value="1"/>
</dbReference>
<reference evidence="2 3" key="1">
    <citation type="submission" date="2018-12" db="EMBL/GenBank/DDBJ databases">
        <title>Croceicoccus ponticola sp. nov., a lipolytic bacterium isolated from seawater.</title>
        <authorList>
            <person name="Yoon J.-H."/>
        </authorList>
    </citation>
    <scope>NUCLEOTIDE SEQUENCE [LARGE SCALE GENOMIC DNA]</scope>
    <source>
        <strain evidence="2 3">GM-16</strain>
    </source>
</reference>
<dbReference type="AlphaFoldDB" id="A0A437GZZ9"/>
<evidence type="ECO:0000313" key="2">
    <source>
        <dbReference type="EMBL" id="RVQ68958.1"/>
    </source>
</evidence>